<protein>
    <submittedName>
        <fullName evidence="2">Right-handed parallel beta-helix repeat-containing protein</fullName>
    </submittedName>
</protein>
<dbReference type="EMBL" id="VANS01000004">
    <property type="protein sequence ID" value="TMM51162.1"/>
    <property type="molecule type" value="Genomic_DNA"/>
</dbReference>
<dbReference type="InterPro" id="IPR011050">
    <property type="entry name" value="Pectin_lyase_fold/virulence"/>
</dbReference>
<dbReference type="InterPro" id="IPR024535">
    <property type="entry name" value="RHGA/B-epi-like_pectate_lyase"/>
</dbReference>
<proteinExistence type="predicted"/>
<dbReference type="Gene3D" id="2.160.20.10">
    <property type="entry name" value="Single-stranded right-handed beta-helix, Pectin lyase-like"/>
    <property type="match status" value="1"/>
</dbReference>
<comment type="caution">
    <text evidence="2">The sequence shown here is derived from an EMBL/GenBank/DDBJ whole genome shotgun (WGS) entry which is preliminary data.</text>
</comment>
<evidence type="ECO:0000313" key="2">
    <source>
        <dbReference type="EMBL" id="TMM51162.1"/>
    </source>
</evidence>
<keyword evidence="3" id="KW-1185">Reference proteome</keyword>
<dbReference type="RefSeq" id="WP_138663121.1">
    <property type="nucleotide sequence ID" value="NZ_VANS01000004.1"/>
</dbReference>
<dbReference type="SUPFAM" id="SSF51126">
    <property type="entry name" value="Pectin lyase-like"/>
    <property type="match status" value="1"/>
</dbReference>
<dbReference type="InterPro" id="IPR012334">
    <property type="entry name" value="Pectin_lyas_fold"/>
</dbReference>
<sequence>MNKAITDGVLLMPPAFANGLDVYSSGDGTPGSDTYDADANAAFVPADQDFGGCLELFKTQGTQKLRYTGQTPLLPGCYLRITVRIKAVSGNLPSVRIAGYAALGTGAAVPGVVTTGPSVALSSYGEVVEVSAIVGAGARGGVDMVWGAQAVYGHFGLDLTGQNGGVVRIDDIVIEDITSVFLRDIVSTVDVRDYGAVGDGTTDDTAAFEAANAAAGGRTFLVPEGTYRLNGDVTIDAPTQFEGTVTMPADAILLLRKNFDFAAYAEAFDDEEEAFRKGFQALLNNADHEAFDLGGRKIDIFGPIDMQVAAPGKSSYATRRVIRNGQLEAKGEAAWAAGVVTSQATYSASDSRKLTGVINVANIEVGSLVEGAGVGREVYVRDKNVGRQEVTLSAQLFDAQGTQNFTFRRFRYMLDFSGFNTLSKFIVSNIEFQCNNVASAINLAPEGLIFQVQDCFFTRPRDRAITSIGNGCQGMLIDRSQFLSAEDALDVPDRVSIAINTNGNDIKLRDCRATKFKHFALIGGANSLISGNHFFQGDAVQNGIRSAGLILTKTHNSSTVMGNYVDNCFIEWSNEQDSAPEFNSEFSFSALGIHNNIFLSGEVAPWFSYIVVKPHGAGHFLSGVSVTGNHFRTLNGPIDRVERIDTSFADLNYGRMKNVTFSDNSFHSVTTPANSPLSLEHDQASTATTWVIDTAQGLPFGAHARSVDSIVATQQIRNAAGVTQFEMPYVNAAQGTNQDQVQLVWSSPMRGRVQIAVRMDA</sequence>
<evidence type="ECO:0000259" key="1">
    <source>
        <dbReference type="Pfam" id="PF12708"/>
    </source>
</evidence>
<dbReference type="AlphaFoldDB" id="A0A5S3PBU7"/>
<name>A0A5S3PBU7_9RHOB</name>
<gene>
    <name evidence="2" type="ORF">FDT80_14965</name>
</gene>
<accession>A0A5S3PBU7</accession>
<evidence type="ECO:0000313" key="3">
    <source>
        <dbReference type="Proteomes" id="UP000309550"/>
    </source>
</evidence>
<feature type="domain" description="Rhamnogalacturonase A/B/Epimerase-like pectate lyase" evidence="1">
    <location>
        <begin position="189"/>
        <end position="246"/>
    </location>
</feature>
<dbReference type="Pfam" id="PF12708">
    <property type="entry name" value="Pect-lyase_RHGA_epim"/>
    <property type="match status" value="1"/>
</dbReference>
<organism evidence="2 3">
    <name type="scientific">Sulfitobacter sabulilitoris</name>
    <dbReference type="NCBI Taxonomy" id="2562655"/>
    <lineage>
        <taxon>Bacteria</taxon>
        <taxon>Pseudomonadati</taxon>
        <taxon>Pseudomonadota</taxon>
        <taxon>Alphaproteobacteria</taxon>
        <taxon>Rhodobacterales</taxon>
        <taxon>Roseobacteraceae</taxon>
        <taxon>Sulfitobacter</taxon>
    </lineage>
</organism>
<reference evidence="2 3" key="1">
    <citation type="submission" date="2019-05" db="EMBL/GenBank/DDBJ databases">
        <title>Sulfitobacter sabulilitoris sp. nov., isolated from a marine sand.</title>
        <authorList>
            <person name="Yoon J.-H."/>
        </authorList>
    </citation>
    <scope>NUCLEOTIDE SEQUENCE [LARGE SCALE GENOMIC DNA]</scope>
    <source>
        <strain evidence="2 3">HSMS-29</strain>
    </source>
</reference>
<dbReference type="OrthoDB" id="7749009at2"/>
<dbReference type="Proteomes" id="UP000309550">
    <property type="component" value="Unassembled WGS sequence"/>
</dbReference>